<name>A0A9X6VD07_BACTU</name>
<proteinExistence type="predicted"/>
<accession>A0A9X6VD07</accession>
<reference evidence="1" key="2">
    <citation type="submission" date="2019-07" db="EMBL/GenBank/DDBJ databases">
        <title>Draft Genome Sequence of Bacillus thuringiensis Strain S906, an Isolate Toxic for Coleopteran and Lepidopteran.</title>
        <authorList>
            <person name="Grynberg P."/>
            <person name="Martins E.S."/>
            <person name="Queiroz P.R."/>
            <person name="Togawa R.C."/>
            <person name="Martins N.F."/>
            <person name="Praca L.B."/>
            <person name="Fiuza V."/>
            <person name="Ramos F."/>
            <person name="Silva E."/>
            <person name="Monnerat R.G."/>
        </authorList>
    </citation>
    <scope>NUCLEOTIDE SEQUENCE</scope>
    <source>
        <strain evidence="1">S906</strain>
    </source>
</reference>
<sequence>MSLTYEKLMALMDANKNIKEFCIIEGKPLFLGVVKELEKPIIRNGRLVTHGILNEQCEDFGVIQGNDCLDVLKGFERSTQNMLIPDENNQPIMFRNDKFRLIVFDKPLTPNGFNIQYWGY</sequence>
<evidence type="ECO:0000313" key="2">
    <source>
        <dbReference type="EMBL" id="PFB08192.1"/>
    </source>
</evidence>
<dbReference type="Proteomes" id="UP001168357">
    <property type="component" value="Unassembled WGS sequence"/>
</dbReference>
<dbReference type="EMBL" id="NTUS01000026">
    <property type="protein sequence ID" value="PFB08192.1"/>
    <property type="molecule type" value="Genomic_DNA"/>
</dbReference>
<protein>
    <submittedName>
        <fullName evidence="2">Uncharacterized protein</fullName>
    </submittedName>
</protein>
<dbReference type="RefSeq" id="WP_000060400.1">
    <property type="nucleotide sequence ID" value="NZ_CAKJXA010000023.1"/>
</dbReference>
<dbReference type="EMBL" id="VIGY01000019">
    <property type="protein sequence ID" value="MDN7078578.1"/>
    <property type="molecule type" value="Genomic_DNA"/>
</dbReference>
<reference evidence="2 3" key="1">
    <citation type="submission" date="2017-09" db="EMBL/GenBank/DDBJ databases">
        <title>Large-scale bioinformatics analysis of Bacillus genomes uncovers conserved roles of natural products in bacterial physiology.</title>
        <authorList>
            <consortium name="Agbiome Team Llc"/>
            <person name="Bleich R.M."/>
            <person name="Kirk G.J."/>
            <person name="Santa Maria K.C."/>
            <person name="Allen S.E."/>
            <person name="Farag S."/>
            <person name="Shank E.A."/>
            <person name="Bowers A."/>
        </authorList>
    </citation>
    <scope>NUCLEOTIDE SEQUENCE [LARGE SCALE GENOMIC DNA]</scope>
    <source>
        <strain evidence="2 3">AFS015413</strain>
    </source>
</reference>
<dbReference type="AlphaFoldDB" id="A0A9X6VD07"/>
<organism evidence="2 3">
    <name type="scientific">Bacillus thuringiensis</name>
    <dbReference type="NCBI Taxonomy" id="1428"/>
    <lineage>
        <taxon>Bacteria</taxon>
        <taxon>Bacillati</taxon>
        <taxon>Bacillota</taxon>
        <taxon>Bacilli</taxon>
        <taxon>Bacillales</taxon>
        <taxon>Bacillaceae</taxon>
        <taxon>Bacillus</taxon>
        <taxon>Bacillus cereus group</taxon>
    </lineage>
</organism>
<evidence type="ECO:0000313" key="3">
    <source>
        <dbReference type="Proteomes" id="UP000220397"/>
    </source>
</evidence>
<dbReference type="Proteomes" id="UP000220397">
    <property type="component" value="Unassembled WGS sequence"/>
</dbReference>
<gene>
    <name evidence="2" type="ORF">CN398_10795</name>
    <name evidence="1" type="ORF">FLM80_16050</name>
</gene>
<comment type="caution">
    <text evidence="2">The sequence shown here is derived from an EMBL/GenBank/DDBJ whole genome shotgun (WGS) entry which is preliminary data.</text>
</comment>
<evidence type="ECO:0000313" key="1">
    <source>
        <dbReference type="EMBL" id="MDN7078578.1"/>
    </source>
</evidence>